<dbReference type="EMBL" id="CP067393">
    <property type="protein sequence ID" value="QQP84561.1"/>
    <property type="molecule type" value="Genomic_DNA"/>
</dbReference>
<organism evidence="9 10">
    <name type="scientific">Entomomonas asaccharolytica</name>
    <dbReference type="NCBI Taxonomy" id="2785331"/>
    <lineage>
        <taxon>Bacteria</taxon>
        <taxon>Pseudomonadati</taxon>
        <taxon>Pseudomonadota</taxon>
        <taxon>Gammaproteobacteria</taxon>
        <taxon>Pseudomonadales</taxon>
        <taxon>Pseudomonadaceae</taxon>
        <taxon>Entomomonas</taxon>
    </lineage>
</organism>
<keyword evidence="4 6" id="KW-0808">Transferase</keyword>
<dbReference type="KEGG" id="eaz:JHT90_09060"/>
<evidence type="ECO:0000256" key="2">
    <source>
        <dbReference type="ARBA" id="ARBA00022552"/>
    </source>
</evidence>
<dbReference type="InterPro" id="IPR023543">
    <property type="entry name" value="rRNA_ssu_MeTfrase_C"/>
</dbReference>
<comment type="catalytic activity">
    <reaction evidence="6">
        <text>guanosine(1207) in 16S rRNA + S-adenosyl-L-methionine = N(2)-methylguanosine(1207) in 16S rRNA + S-adenosyl-L-homocysteine + H(+)</text>
        <dbReference type="Rhea" id="RHEA:42736"/>
        <dbReference type="Rhea" id="RHEA-COMP:10213"/>
        <dbReference type="Rhea" id="RHEA-COMP:10214"/>
        <dbReference type="ChEBI" id="CHEBI:15378"/>
        <dbReference type="ChEBI" id="CHEBI:57856"/>
        <dbReference type="ChEBI" id="CHEBI:59789"/>
        <dbReference type="ChEBI" id="CHEBI:74269"/>
        <dbReference type="ChEBI" id="CHEBI:74481"/>
        <dbReference type="EC" id="2.1.1.172"/>
    </reaction>
</comment>
<dbReference type="GO" id="GO:0003676">
    <property type="term" value="F:nucleic acid binding"/>
    <property type="evidence" value="ECO:0007669"/>
    <property type="project" value="InterPro"/>
</dbReference>
<dbReference type="InterPro" id="IPR013675">
    <property type="entry name" value="Mtase_sm_N"/>
</dbReference>
<dbReference type="GO" id="GO:0005737">
    <property type="term" value="C:cytoplasm"/>
    <property type="evidence" value="ECO:0007669"/>
    <property type="project" value="UniProtKB-SubCell"/>
</dbReference>
<evidence type="ECO:0000256" key="3">
    <source>
        <dbReference type="ARBA" id="ARBA00022603"/>
    </source>
</evidence>
<feature type="domain" description="Methyltransferase small" evidence="7">
    <location>
        <begin position="159"/>
        <end position="325"/>
    </location>
</feature>
<comment type="function">
    <text evidence="6">Specifically methylates the guanine in position 1207 of 16S rRNA in the 30S particle.</text>
</comment>
<dbReference type="EC" id="2.1.1.172" evidence="6"/>
<comment type="similarity">
    <text evidence="6">Belongs to the methyltransferase superfamily. RsmC family.</text>
</comment>
<dbReference type="CDD" id="cd02440">
    <property type="entry name" value="AdoMet_MTases"/>
    <property type="match status" value="1"/>
</dbReference>
<dbReference type="PANTHER" id="PTHR47816">
    <property type="entry name" value="RIBOSOMAL RNA SMALL SUBUNIT METHYLTRANSFERASE C"/>
    <property type="match status" value="1"/>
</dbReference>
<feature type="domain" description="Methyltransferase small N-terminal" evidence="8">
    <location>
        <begin position="5"/>
        <end position="154"/>
    </location>
</feature>
<protein>
    <recommendedName>
        <fullName evidence="6">Ribosomal RNA small subunit methyltransferase C</fullName>
        <ecNumber evidence="6">2.1.1.172</ecNumber>
    </recommendedName>
    <alternativeName>
        <fullName evidence="6">16S rRNA m2G1207 methyltransferase</fullName>
    </alternativeName>
    <alternativeName>
        <fullName evidence="6">rRNA (guanine-N(2)-)-methyltransferase RsmC</fullName>
    </alternativeName>
</protein>
<evidence type="ECO:0000256" key="1">
    <source>
        <dbReference type="ARBA" id="ARBA00022490"/>
    </source>
</evidence>
<gene>
    <name evidence="6" type="primary">rsmC</name>
    <name evidence="9" type="ORF">JHT90_09060</name>
</gene>
<sequence>MDPRSEVLLRQAELFNGTTLLAGLPADELLSKLPQATGWTWLASDWQMLSHHYQQRIHLATSAPASKFQTTVLFLSKSKELTEYLLQALAASTEQQGLLYLVGEKKAGIERAAKQLAHYGKTRKLDSARHCQLWQVQINEAISAPQLADFAQSYTVNNLTISSFAGVFSHGHLDKGSQLLIQHLDKIPAGKILDFGCGAGVIGALLKQRYPQSTVYLQDVDVFAIASSEQTLNNNNLQAITITGDGIAASPKGLTAIITNPPFHQGIQTNYQTTEQLLHYAIDHLVKGGELRLVANSFLKYQPLIEQTFGNCQILAESNGFKIYRACKV</sequence>
<dbReference type="PROSITE" id="PS00092">
    <property type="entry name" value="N6_MTASE"/>
    <property type="match status" value="1"/>
</dbReference>
<comment type="subcellular location">
    <subcellularLocation>
        <location evidence="6">Cytoplasm</location>
    </subcellularLocation>
</comment>
<dbReference type="InterPro" id="IPR002052">
    <property type="entry name" value="DNA_methylase_N6_adenine_CS"/>
</dbReference>
<evidence type="ECO:0000256" key="4">
    <source>
        <dbReference type="ARBA" id="ARBA00022679"/>
    </source>
</evidence>
<accession>A0A974RVU9</accession>
<name>A0A974RVU9_9GAMM</name>
<dbReference type="Gene3D" id="3.40.50.150">
    <property type="entry name" value="Vaccinia Virus protein VP39"/>
    <property type="match status" value="2"/>
</dbReference>
<keyword evidence="3 6" id="KW-0489">Methyltransferase</keyword>
<evidence type="ECO:0000313" key="9">
    <source>
        <dbReference type="EMBL" id="QQP84561.1"/>
    </source>
</evidence>
<dbReference type="InterPro" id="IPR007848">
    <property type="entry name" value="Small_mtfrase_dom"/>
</dbReference>
<keyword evidence="2 6" id="KW-0698">rRNA processing</keyword>
<evidence type="ECO:0000313" key="10">
    <source>
        <dbReference type="Proteomes" id="UP000595278"/>
    </source>
</evidence>
<dbReference type="PANTHER" id="PTHR47816:SF4">
    <property type="entry name" value="RIBOSOMAL RNA SMALL SUBUNIT METHYLTRANSFERASE C"/>
    <property type="match status" value="1"/>
</dbReference>
<dbReference type="AlphaFoldDB" id="A0A974RVU9"/>
<comment type="subunit">
    <text evidence="6">Monomer.</text>
</comment>
<dbReference type="InterPro" id="IPR046977">
    <property type="entry name" value="RsmC/RlmG"/>
</dbReference>
<evidence type="ECO:0000256" key="6">
    <source>
        <dbReference type="HAMAP-Rule" id="MF_01862"/>
    </source>
</evidence>
<keyword evidence="1 6" id="KW-0963">Cytoplasm</keyword>
<proteinExistence type="inferred from homology"/>
<reference evidence="9 10" key="1">
    <citation type="submission" date="2021-01" db="EMBL/GenBank/DDBJ databases">
        <title>Entomomonas sp. F2A isolated from a house cricket (Acheta domesticus).</title>
        <authorList>
            <person name="Spergser J."/>
            <person name="Busse H.-J."/>
        </authorList>
    </citation>
    <scope>NUCLEOTIDE SEQUENCE [LARGE SCALE GENOMIC DNA]</scope>
    <source>
        <strain evidence="9 10">F2A</strain>
    </source>
</reference>
<dbReference type="HAMAP" id="MF_01862">
    <property type="entry name" value="16SrRNA_methyltr_C"/>
    <property type="match status" value="1"/>
</dbReference>
<dbReference type="RefSeq" id="WP_201090458.1">
    <property type="nucleotide sequence ID" value="NZ_CP067393.1"/>
</dbReference>
<dbReference type="SUPFAM" id="SSF53335">
    <property type="entry name" value="S-adenosyl-L-methionine-dependent methyltransferases"/>
    <property type="match status" value="1"/>
</dbReference>
<evidence type="ECO:0000259" key="7">
    <source>
        <dbReference type="Pfam" id="PF05175"/>
    </source>
</evidence>
<keyword evidence="5 6" id="KW-0949">S-adenosyl-L-methionine</keyword>
<evidence type="ECO:0000256" key="5">
    <source>
        <dbReference type="ARBA" id="ARBA00022691"/>
    </source>
</evidence>
<dbReference type="Proteomes" id="UP000595278">
    <property type="component" value="Chromosome"/>
</dbReference>
<evidence type="ECO:0000259" key="8">
    <source>
        <dbReference type="Pfam" id="PF08468"/>
    </source>
</evidence>
<keyword evidence="10" id="KW-1185">Reference proteome</keyword>
<dbReference type="InterPro" id="IPR029063">
    <property type="entry name" value="SAM-dependent_MTases_sf"/>
</dbReference>
<dbReference type="Pfam" id="PF08468">
    <property type="entry name" value="MTS_N"/>
    <property type="match status" value="1"/>
</dbReference>
<dbReference type="Pfam" id="PF05175">
    <property type="entry name" value="MTS"/>
    <property type="match status" value="1"/>
</dbReference>
<dbReference type="GO" id="GO:0052914">
    <property type="term" value="F:16S rRNA (guanine(1207)-N(2))-methyltransferase activity"/>
    <property type="evidence" value="ECO:0007669"/>
    <property type="project" value="UniProtKB-EC"/>
</dbReference>